<gene>
    <name evidence="14" type="ORF">ABEB36_004435</name>
</gene>
<keyword evidence="6" id="KW-0853">WD repeat</keyword>
<evidence type="ECO:0000256" key="13">
    <source>
        <dbReference type="SAM" id="MobiDB-lite"/>
    </source>
</evidence>
<evidence type="ECO:0000256" key="12">
    <source>
        <dbReference type="ARBA" id="ARBA00023273"/>
    </source>
</evidence>
<evidence type="ECO:0000256" key="6">
    <source>
        <dbReference type="ARBA" id="ARBA00022574"/>
    </source>
</evidence>
<comment type="caution">
    <text evidence="14">The sequence shown here is derived from an EMBL/GenBank/DDBJ whole genome shotgun (WGS) entry which is preliminary data.</text>
</comment>
<keyword evidence="10" id="KW-0472">Membrane</keyword>
<evidence type="ECO:0008006" key="16">
    <source>
        <dbReference type="Google" id="ProtNLM"/>
    </source>
</evidence>
<keyword evidence="12" id="KW-0966">Cell projection</keyword>
<evidence type="ECO:0000313" key="15">
    <source>
        <dbReference type="Proteomes" id="UP001566132"/>
    </source>
</evidence>
<dbReference type="AlphaFoldDB" id="A0ABD1F3D0"/>
<dbReference type="GO" id="GO:0005930">
    <property type="term" value="C:axoneme"/>
    <property type="evidence" value="ECO:0007669"/>
    <property type="project" value="UniProtKB-SubCell"/>
</dbReference>
<evidence type="ECO:0000313" key="14">
    <source>
        <dbReference type="EMBL" id="KAL1509744.1"/>
    </source>
</evidence>
<dbReference type="InterPro" id="IPR036322">
    <property type="entry name" value="WD40_repeat_dom_sf"/>
</dbReference>
<dbReference type="PANTHER" id="PTHR13667">
    <property type="entry name" value="HOMOLOC-13"/>
    <property type="match status" value="1"/>
</dbReference>
<name>A0ABD1F3D0_HYPHA</name>
<keyword evidence="4" id="KW-1003">Cell membrane</keyword>
<evidence type="ECO:0000256" key="1">
    <source>
        <dbReference type="ARBA" id="ARBA00004236"/>
    </source>
</evidence>
<keyword evidence="15" id="KW-1185">Reference proteome</keyword>
<evidence type="ECO:0000256" key="11">
    <source>
        <dbReference type="ARBA" id="ARBA00023212"/>
    </source>
</evidence>
<protein>
    <recommendedName>
        <fullName evidence="16">WD repeat-containing and planar cell polarity effector protein fritz</fullName>
    </recommendedName>
</protein>
<reference evidence="14 15" key="1">
    <citation type="submission" date="2024-05" db="EMBL/GenBank/DDBJ databases">
        <title>Genetic variation in Jamaican populations of the coffee berry borer (Hypothenemus hampei).</title>
        <authorList>
            <person name="Errbii M."/>
            <person name="Myrie A."/>
        </authorList>
    </citation>
    <scope>NUCLEOTIDE SEQUENCE [LARGE SCALE GENOMIC DNA]</scope>
    <source>
        <strain evidence="14">JA-Hopewell-2020-01-JO</strain>
        <tissue evidence="14">Whole body</tissue>
    </source>
</reference>
<dbReference type="SUPFAM" id="SSF50978">
    <property type="entry name" value="WD40 repeat-like"/>
    <property type="match status" value="1"/>
</dbReference>
<dbReference type="GO" id="GO:0005886">
    <property type="term" value="C:plasma membrane"/>
    <property type="evidence" value="ECO:0007669"/>
    <property type="project" value="UniProtKB-SubCell"/>
</dbReference>
<feature type="compositionally biased region" description="Basic and acidic residues" evidence="13">
    <location>
        <begin position="580"/>
        <end position="589"/>
    </location>
</feature>
<sequence length="871" mass="98414">MTSFLSTIHFWTTQEDIQIKDSDYGSYKYYGQKKDSTLSQHAQAKKTYCEQSGITYTPNNKRPDKLRDKLKELEEYLIHNKIVYYCWEENKLKILLSTGLLVNLTINIKTGDLINIVFDKQLFLKLQVNIIAEGTIFGNQVICVCNDGHVLGFGGPWKDGWVLDGGPRRRLNYHNDWLVVYGKTEVEHPQPWSPLTKDHQRANLHLYWIGNRDPELLAYKKTDGEPLLTIVSKVCTRTIIVVEQKVTQKGAVSVEVNNFELISNTLKRISVTSVPLQTQVSCSDLSENEERLLIGCIDGSLAILDRNRGSTRIVKAAFIATLATWHPEGVLVAVANEKGYIQYYDTALNIIKSQLTNEECTPATLLDLSGYFNVQINVVSLKWGPQHLIIAFEQGPLAILTHTEGSLSFKAIARQYLKFGKIEHAVRLLLSWDFSDKIFFVLYQVTKRLLSKPLTEEIAQYLQDALGSYHSPPVPLPSQIRHKFGHQVMCITRRFFYQLIRSSMFETAFLLAVDVGHHDLFMDLYYIAVKLGETEMAAAARAQASALLSRCSSEASNCSRSLCSQCTDSESCDSTSNYEDSLKPSEPQHLDSTNENSFMTTDFMQPTPTSNKPQERDLKKVEIARKPFPLRATYVKAPQVPTDFMKHNVTPPVVPPLPFYRSLGVSYIQQYVENISSHTKPTISNIPTNQDMDHNISGLPQYSPPPRFNNDFNFFKCTRTQNPLPSSKEVPFARTMSNMNGKLSKSCHNLEMTEQSNLKIAPPMTMSYDDLIDFEDIPQKSSSSTKKLNTKVKFSDTVTAFIVPEVKRATKPAPLPSHMTDPQRELAESLPLCHPNEDYLKDFTPVRKDGDGEASEPTAPPKVKVVHFGVV</sequence>
<keyword evidence="11" id="KW-0206">Cytoskeleton</keyword>
<keyword evidence="9" id="KW-0969">Cilium</keyword>
<evidence type="ECO:0000256" key="9">
    <source>
        <dbReference type="ARBA" id="ARBA00023069"/>
    </source>
</evidence>
<keyword evidence="7" id="KW-0677">Repeat</keyword>
<accession>A0ABD1F3D0</accession>
<organism evidence="14 15">
    <name type="scientific">Hypothenemus hampei</name>
    <name type="common">Coffee berry borer</name>
    <dbReference type="NCBI Taxonomy" id="57062"/>
    <lineage>
        <taxon>Eukaryota</taxon>
        <taxon>Metazoa</taxon>
        <taxon>Ecdysozoa</taxon>
        <taxon>Arthropoda</taxon>
        <taxon>Hexapoda</taxon>
        <taxon>Insecta</taxon>
        <taxon>Pterygota</taxon>
        <taxon>Neoptera</taxon>
        <taxon>Endopterygota</taxon>
        <taxon>Coleoptera</taxon>
        <taxon>Polyphaga</taxon>
        <taxon>Cucujiformia</taxon>
        <taxon>Curculionidae</taxon>
        <taxon>Scolytinae</taxon>
        <taxon>Hypothenemus</taxon>
    </lineage>
</organism>
<comment type="subcellular location">
    <subcellularLocation>
        <location evidence="1">Cell membrane</location>
    </subcellularLocation>
    <subcellularLocation>
        <location evidence="2">Cytoplasm</location>
        <location evidence="2">Cytoskeleton</location>
        <location evidence="2">Cilium axoneme</location>
    </subcellularLocation>
</comment>
<evidence type="ECO:0000256" key="4">
    <source>
        <dbReference type="ARBA" id="ARBA00022475"/>
    </source>
</evidence>
<dbReference type="Proteomes" id="UP001566132">
    <property type="component" value="Unassembled WGS sequence"/>
</dbReference>
<evidence type="ECO:0000256" key="8">
    <source>
        <dbReference type="ARBA" id="ARBA00022794"/>
    </source>
</evidence>
<keyword evidence="8" id="KW-0970">Cilium biogenesis/degradation</keyword>
<feature type="compositionally biased region" description="Basic and acidic residues" evidence="13">
    <location>
        <begin position="841"/>
        <end position="851"/>
    </location>
</feature>
<feature type="compositionally biased region" description="Polar residues" evidence="13">
    <location>
        <begin position="565"/>
        <end position="579"/>
    </location>
</feature>
<dbReference type="InterPro" id="IPR024511">
    <property type="entry name" value="Frtz"/>
</dbReference>
<dbReference type="Pfam" id="PF11768">
    <property type="entry name" value="Frtz"/>
    <property type="match status" value="2"/>
</dbReference>
<dbReference type="PANTHER" id="PTHR13667:SF5">
    <property type="entry name" value="WD REPEAT-CONTAINING AND PLANAR CELL POLARITY EFFECTOR PROTEIN FRITZ HOMOLOG"/>
    <property type="match status" value="1"/>
</dbReference>
<proteinExistence type="inferred from homology"/>
<evidence type="ECO:0000256" key="7">
    <source>
        <dbReference type="ARBA" id="ARBA00022737"/>
    </source>
</evidence>
<keyword evidence="5" id="KW-0963">Cytoplasm</keyword>
<evidence type="ECO:0000256" key="2">
    <source>
        <dbReference type="ARBA" id="ARBA00004430"/>
    </source>
</evidence>
<comment type="similarity">
    <text evidence="3">Belongs to the WD repeat fritz family.</text>
</comment>
<dbReference type="EMBL" id="JBDJPC010000003">
    <property type="protein sequence ID" value="KAL1509744.1"/>
    <property type="molecule type" value="Genomic_DNA"/>
</dbReference>
<feature type="region of interest" description="Disordered" evidence="13">
    <location>
        <begin position="565"/>
        <end position="596"/>
    </location>
</feature>
<evidence type="ECO:0000256" key="10">
    <source>
        <dbReference type="ARBA" id="ARBA00023136"/>
    </source>
</evidence>
<feature type="region of interest" description="Disordered" evidence="13">
    <location>
        <begin position="841"/>
        <end position="862"/>
    </location>
</feature>
<dbReference type="GO" id="GO:0030030">
    <property type="term" value="P:cell projection organization"/>
    <property type="evidence" value="ECO:0007669"/>
    <property type="project" value="UniProtKB-KW"/>
</dbReference>
<evidence type="ECO:0000256" key="5">
    <source>
        <dbReference type="ARBA" id="ARBA00022490"/>
    </source>
</evidence>
<evidence type="ECO:0000256" key="3">
    <source>
        <dbReference type="ARBA" id="ARBA00006059"/>
    </source>
</evidence>